<feature type="region of interest" description="Disordered" evidence="1">
    <location>
        <begin position="121"/>
        <end position="178"/>
    </location>
</feature>
<protein>
    <submittedName>
        <fullName evidence="2">Uncharacterized protein</fullName>
    </submittedName>
</protein>
<sequence length="230" mass="26643">MATRRRIQNANNVSQESKVGTKKTIINYLAASRERIFRFINQTPVAEASPDPFFRRSKTSERILICTRRQQKTQVMMDKDRTHDWETHGRSNDIESTPMDKVKAPNVFERAKEEIEALVETIHSKRTPDHEQHAKKDGSKEGTEEPLQKEKTHHKETHGMSDDIDEDTPIDKVKGPNVFERAKEEIEAIVVTIHPKDESNSKPQKKKDGFWEFLAKCFDKCCSPSSRKRD</sequence>
<dbReference type="EMBL" id="CP097509">
    <property type="protein sequence ID" value="URE15522.1"/>
    <property type="molecule type" value="Genomic_DNA"/>
</dbReference>
<evidence type="ECO:0000313" key="3">
    <source>
        <dbReference type="Proteomes" id="UP001055439"/>
    </source>
</evidence>
<feature type="region of interest" description="Disordered" evidence="1">
    <location>
        <begin position="69"/>
        <end position="99"/>
    </location>
</feature>
<accession>A0A9E7GNW3</accession>
<dbReference type="AlphaFoldDB" id="A0A9E7GNW3"/>
<gene>
    <name evidence="2" type="ORF">MUK42_12222</name>
</gene>
<evidence type="ECO:0000313" key="2">
    <source>
        <dbReference type="EMBL" id="URE15522.1"/>
    </source>
</evidence>
<organism evidence="2 3">
    <name type="scientific">Musa troglodytarum</name>
    <name type="common">fe'i banana</name>
    <dbReference type="NCBI Taxonomy" id="320322"/>
    <lineage>
        <taxon>Eukaryota</taxon>
        <taxon>Viridiplantae</taxon>
        <taxon>Streptophyta</taxon>
        <taxon>Embryophyta</taxon>
        <taxon>Tracheophyta</taxon>
        <taxon>Spermatophyta</taxon>
        <taxon>Magnoliopsida</taxon>
        <taxon>Liliopsida</taxon>
        <taxon>Zingiberales</taxon>
        <taxon>Musaceae</taxon>
        <taxon>Musa</taxon>
    </lineage>
</organism>
<keyword evidence="3" id="KW-1185">Reference proteome</keyword>
<dbReference type="PANTHER" id="PTHR35277">
    <property type="entry name" value="OS09G0363700 PROTEIN"/>
    <property type="match status" value="1"/>
</dbReference>
<feature type="compositionally biased region" description="Basic and acidic residues" evidence="1">
    <location>
        <begin position="169"/>
        <end position="178"/>
    </location>
</feature>
<name>A0A9E7GNW3_9LILI</name>
<dbReference type="Proteomes" id="UP001055439">
    <property type="component" value="Chromosome 7"/>
</dbReference>
<reference evidence="2" key="1">
    <citation type="submission" date="2022-05" db="EMBL/GenBank/DDBJ databases">
        <title>The Musa troglodytarum L. genome provides insights into the mechanism of non-climacteric behaviour and enrichment of carotenoids.</title>
        <authorList>
            <person name="Wang J."/>
        </authorList>
    </citation>
    <scope>NUCLEOTIDE SEQUENCE</scope>
    <source>
        <tissue evidence="2">Leaf</tissue>
    </source>
</reference>
<dbReference type="PANTHER" id="PTHR35277:SF10">
    <property type="entry name" value="OS09G0363700 PROTEIN"/>
    <property type="match status" value="1"/>
</dbReference>
<feature type="compositionally biased region" description="Basic and acidic residues" evidence="1">
    <location>
        <begin position="77"/>
        <end position="99"/>
    </location>
</feature>
<evidence type="ECO:0000256" key="1">
    <source>
        <dbReference type="SAM" id="MobiDB-lite"/>
    </source>
</evidence>
<feature type="compositionally biased region" description="Basic and acidic residues" evidence="1">
    <location>
        <begin position="122"/>
        <end position="150"/>
    </location>
</feature>
<proteinExistence type="predicted"/>
<dbReference type="OrthoDB" id="1932113at2759"/>